<dbReference type="PROSITE" id="PS51257">
    <property type="entry name" value="PROKAR_LIPOPROTEIN"/>
    <property type="match status" value="1"/>
</dbReference>
<feature type="signal peptide" evidence="4">
    <location>
        <begin position="1"/>
        <end position="25"/>
    </location>
</feature>
<gene>
    <name evidence="5" type="ORF">A9C11_05405</name>
</gene>
<evidence type="ECO:0000256" key="3">
    <source>
        <dbReference type="ARBA" id="ARBA00022729"/>
    </source>
</evidence>
<proteinExistence type="inferred from homology"/>
<dbReference type="PANTHER" id="PTHR34596:SF2">
    <property type="entry name" value="CHITOPORIN"/>
    <property type="match status" value="1"/>
</dbReference>
<keyword evidence="3 4" id="KW-0732">Signal</keyword>
<dbReference type="PANTHER" id="PTHR34596">
    <property type="entry name" value="CHITOPORIN"/>
    <property type="match status" value="1"/>
</dbReference>
<evidence type="ECO:0000313" key="5">
    <source>
        <dbReference type="EMBL" id="ANI13453.1"/>
    </source>
</evidence>
<keyword evidence="2" id="KW-0813">Transport</keyword>
<dbReference type="Gene3D" id="2.40.160.10">
    <property type="entry name" value="Porin"/>
    <property type="match status" value="1"/>
</dbReference>
<dbReference type="Proteomes" id="UP000077748">
    <property type="component" value="Chromosome"/>
</dbReference>
<dbReference type="GO" id="GO:0016020">
    <property type="term" value="C:membrane"/>
    <property type="evidence" value="ECO:0007669"/>
    <property type="project" value="InterPro"/>
</dbReference>
<dbReference type="RefSeq" id="WP_064582053.1">
    <property type="nucleotide sequence ID" value="NZ_CP015878.1"/>
</dbReference>
<feature type="chain" id="PRO_5008391519" evidence="4">
    <location>
        <begin position="26"/>
        <end position="462"/>
    </location>
</feature>
<evidence type="ECO:0000256" key="2">
    <source>
        <dbReference type="ARBA" id="ARBA00022448"/>
    </source>
</evidence>
<protein>
    <submittedName>
        <fullName evidence="5">Porin</fullName>
    </submittedName>
</protein>
<dbReference type="InterPro" id="IPR005318">
    <property type="entry name" value="OM_porin_bac"/>
</dbReference>
<accession>A0A1A9K901</accession>
<dbReference type="EMBL" id="CP015878">
    <property type="protein sequence ID" value="ANI13453.1"/>
    <property type="molecule type" value="Genomic_DNA"/>
</dbReference>
<comment type="similarity">
    <text evidence="1">Belongs to the outer membrane porin (Opr) (TC 1.B.25) family.</text>
</comment>
<dbReference type="Pfam" id="PF03573">
    <property type="entry name" value="OprD"/>
    <property type="match status" value="1"/>
</dbReference>
<evidence type="ECO:0000256" key="4">
    <source>
        <dbReference type="SAM" id="SignalP"/>
    </source>
</evidence>
<sequence length="462" mass="50657">MIQQHIRPTALGLSLGACLFGQAWAAEDDRREARGQAGAKGFVEGQSLSLRTRNFAALEQAQDSNGFRIPKEDGSEFTHNRRTWVQGTLLKYSSGYTRGTVGFGLDVAGYHALSLERGKGVIAGGGGNRTLTDSDGNAVDEWSKLGIANLRLRISSTELRGGRFQVDTPVFNSHDNRVLPASFDGFALLSEELPGLALQAGSFTRASPRAGAGEEDLTTEYGTRLAKGDRYSYLGGSYKAPGGLSATLYGGHFEDIWNQYYLGLGHSLGDPQKLALRTRANLYSTRDTGRRAAGYIDNDTWSLDFTLSRGAHSLMFGWQQVEGDEYFDYVHETKAIHLSNVAFADYNGPNEKSAQLRYNTDWAAYGVPGLSTSVWYVKGWDIDGTGYTGDRNGAYGNYAKGREQDGEKHRELGLSAAYVVQNGALKRSHFRLMYVSHRASQKQSNGSVDELRLVSTFPFELL</sequence>
<dbReference type="GO" id="GO:0015288">
    <property type="term" value="F:porin activity"/>
    <property type="evidence" value="ECO:0007669"/>
    <property type="project" value="TreeGrafter"/>
</dbReference>
<reference evidence="5 6" key="1">
    <citation type="submission" date="2016-05" db="EMBL/GenBank/DDBJ databases">
        <title>Genome Sequence of Pseudomonas citronellolis Strain SJTE-3, an Estrogens and Persistent Organic Pollutants degradation strain.</title>
        <authorList>
            <person name="Liang R."/>
        </authorList>
    </citation>
    <scope>NUCLEOTIDE SEQUENCE [LARGE SCALE GENOMIC DNA]</scope>
    <source>
        <strain evidence="5 6">SJTE-3</strain>
    </source>
</reference>
<name>A0A1A9K901_9PSED</name>
<dbReference type="InterPro" id="IPR023614">
    <property type="entry name" value="Porin_dom_sf"/>
</dbReference>
<evidence type="ECO:0000313" key="6">
    <source>
        <dbReference type="Proteomes" id="UP000077748"/>
    </source>
</evidence>
<dbReference type="AlphaFoldDB" id="A0A1A9K901"/>
<organism evidence="5 6">
    <name type="scientific">Pseudomonas citronellolis</name>
    <dbReference type="NCBI Taxonomy" id="53408"/>
    <lineage>
        <taxon>Bacteria</taxon>
        <taxon>Pseudomonadati</taxon>
        <taxon>Pseudomonadota</taxon>
        <taxon>Gammaproteobacteria</taxon>
        <taxon>Pseudomonadales</taxon>
        <taxon>Pseudomonadaceae</taxon>
        <taxon>Pseudomonas</taxon>
    </lineage>
</organism>
<evidence type="ECO:0000256" key="1">
    <source>
        <dbReference type="ARBA" id="ARBA00009075"/>
    </source>
</evidence>